<accession>A0A1Y5TKP8</accession>
<sequence>MFRFPSFSSLLRSFFREKPKVPKEPQRQYSPKPVIRLATPSVVRTPPTRPLSPEAKASPKVGLSYDKTLSGKCYVVDGDTIRIGKINIRLAGIDAPELEHPWGQKSKWELVRLCKGQVITAELEPDISYDRVVATCLLPDGRDLSAEMVKAGLAIDWPKFSGGKYAEFEPDGVRKKHWKAAARQRGHMHVFNK</sequence>
<feature type="domain" description="TNase-like" evidence="4">
    <location>
        <begin position="75"/>
        <end position="154"/>
    </location>
</feature>
<dbReference type="Pfam" id="PF00565">
    <property type="entry name" value="SNase"/>
    <property type="match status" value="1"/>
</dbReference>
<proteinExistence type="predicted"/>
<dbReference type="SMART" id="SM00318">
    <property type="entry name" value="SNc"/>
    <property type="match status" value="1"/>
</dbReference>
<evidence type="ECO:0000256" key="1">
    <source>
        <dbReference type="ARBA" id="ARBA00022722"/>
    </source>
</evidence>
<reference evidence="5" key="1">
    <citation type="submission" date="2017-03" db="EMBL/GenBank/DDBJ databases">
        <authorList>
            <person name="Afonso C.L."/>
            <person name="Miller P.J."/>
            <person name="Scott M.A."/>
            <person name="Spackman E."/>
            <person name="Goraichik I."/>
            <person name="Dimitrov K.M."/>
            <person name="Suarez D.L."/>
            <person name="Swayne D.E."/>
        </authorList>
    </citation>
    <scope>NUCLEOTIDE SEQUENCE [LARGE SCALE GENOMIC DNA]</scope>
    <source>
        <strain evidence="5">CECT 7971</strain>
    </source>
</reference>
<evidence type="ECO:0000313" key="5">
    <source>
        <dbReference type="EMBL" id="SLN66266.1"/>
    </source>
</evidence>
<evidence type="ECO:0000259" key="4">
    <source>
        <dbReference type="PROSITE" id="PS50830"/>
    </source>
</evidence>
<dbReference type="GO" id="GO:0004519">
    <property type="term" value="F:endonuclease activity"/>
    <property type="evidence" value="ECO:0007669"/>
    <property type="project" value="UniProtKB-KW"/>
</dbReference>
<dbReference type="PANTHER" id="PTHR12302">
    <property type="entry name" value="EBNA2 BINDING PROTEIN P100"/>
    <property type="match status" value="1"/>
</dbReference>
<dbReference type="Gene3D" id="2.40.50.90">
    <property type="match status" value="1"/>
</dbReference>
<protein>
    <submittedName>
        <fullName evidence="5">Succinoglycan biosynthesis protein ExoI</fullName>
    </submittedName>
</protein>
<dbReference type="PANTHER" id="PTHR12302:SF3">
    <property type="entry name" value="SERINE_THREONINE-PROTEIN KINASE 31"/>
    <property type="match status" value="1"/>
</dbReference>
<dbReference type="EMBL" id="FWFW01000015">
    <property type="protein sequence ID" value="SLN66266.1"/>
    <property type="molecule type" value="Genomic_DNA"/>
</dbReference>
<keyword evidence="1" id="KW-0540">Nuclease</keyword>
<keyword evidence="6" id="KW-1185">Reference proteome</keyword>
<keyword evidence="2" id="KW-0255">Endonuclease</keyword>
<dbReference type="AlphaFoldDB" id="A0A1Y5TKP8"/>
<dbReference type="Proteomes" id="UP000193307">
    <property type="component" value="Unassembled WGS sequence"/>
</dbReference>
<evidence type="ECO:0000256" key="3">
    <source>
        <dbReference type="ARBA" id="ARBA00022801"/>
    </source>
</evidence>
<dbReference type="PROSITE" id="PS50830">
    <property type="entry name" value="TNASE_3"/>
    <property type="match status" value="1"/>
</dbReference>
<name>A0A1Y5TKP8_9RHOB</name>
<dbReference type="STRING" id="658057.SAMN04488032_11688"/>
<dbReference type="SUPFAM" id="SSF50199">
    <property type="entry name" value="Staphylococcal nuclease"/>
    <property type="match status" value="1"/>
</dbReference>
<gene>
    <name evidence="5" type="primary">exoI_2</name>
    <name evidence="5" type="ORF">PAM7971_03481</name>
</gene>
<dbReference type="InterPro" id="IPR035437">
    <property type="entry name" value="SNase_OB-fold_sf"/>
</dbReference>
<dbReference type="GO" id="GO:0016787">
    <property type="term" value="F:hydrolase activity"/>
    <property type="evidence" value="ECO:0007669"/>
    <property type="project" value="UniProtKB-KW"/>
</dbReference>
<keyword evidence="3" id="KW-0378">Hydrolase</keyword>
<organism evidence="5 6">
    <name type="scientific">Pacificibacter marinus</name>
    <dbReference type="NCBI Taxonomy" id="658057"/>
    <lineage>
        <taxon>Bacteria</taxon>
        <taxon>Pseudomonadati</taxon>
        <taxon>Pseudomonadota</taxon>
        <taxon>Alphaproteobacteria</taxon>
        <taxon>Rhodobacterales</taxon>
        <taxon>Roseobacteraceae</taxon>
        <taxon>Pacificibacter</taxon>
    </lineage>
</organism>
<evidence type="ECO:0000313" key="6">
    <source>
        <dbReference type="Proteomes" id="UP000193307"/>
    </source>
</evidence>
<evidence type="ECO:0000256" key="2">
    <source>
        <dbReference type="ARBA" id="ARBA00022759"/>
    </source>
</evidence>
<dbReference type="InterPro" id="IPR016071">
    <property type="entry name" value="Staphylococal_nuclease_OB-fold"/>
</dbReference>